<keyword evidence="13" id="KW-1185">Reference proteome</keyword>
<dbReference type="InterPro" id="IPR002500">
    <property type="entry name" value="PAPS_reduct_dom"/>
</dbReference>
<proteinExistence type="inferred from homology"/>
<evidence type="ECO:0000256" key="3">
    <source>
        <dbReference type="ARBA" id="ARBA00022004"/>
    </source>
</evidence>
<dbReference type="EC" id="2.7.7.4" evidence="2"/>
<dbReference type="AlphaFoldDB" id="A0A927R7A3"/>
<dbReference type="InterPro" id="IPR014729">
    <property type="entry name" value="Rossmann-like_a/b/a_fold"/>
</dbReference>
<keyword evidence="4 12" id="KW-0808">Transferase</keyword>
<dbReference type="Gene3D" id="3.40.50.620">
    <property type="entry name" value="HUPs"/>
    <property type="match status" value="1"/>
</dbReference>
<dbReference type="InterPro" id="IPR050128">
    <property type="entry name" value="Sulfate_adenylyltrnsfr_sub2"/>
</dbReference>
<dbReference type="EMBL" id="JADBEM010000001">
    <property type="protein sequence ID" value="MBE1605357.1"/>
    <property type="molecule type" value="Genomic_DNA"/>
</dbReference>
<evidence type="ECO:0000256" key="8">
    <source>
        <dbReference type="ARBA" id="ARBA00030256"/>
    </source>
</evidence>
<evidence type="ECO:0000256" key="7">
    <source>
        <dbReference type="ARBA" id="ARBA00022840"/>
    </source>
</evidence>
<dbReference type="InterPro" id="IPR011784">
    <property type="entry name" value="SO4_adenylTrfase_ssu"/>
</dbReference>
<dbReference type="GO" id="GO:0004781">
    <property type="term" value="F:sulfate adenylyltransferase (ATP) activity"/>
    <property type="evidence" value="ECO:0007669"/>
    <property type="project" value="UniProtKB-EC"/>
</dbReference>
<gene>
    <name evidence="12" type="ORF">HEB94_002205</name>
</gene>
<evidence type="ECO:0000313" key="13">
    <source>
        <dbReference type="Proteomes" id="UP000638648"/>
    </source>
</evidence>
<feature type="domain" description="Phosphoadenosine phosphosulphate reductase" evidence="11">
    <location>
        <begin position="31"/>
        <end position="254"/>
    </location>
</feature>
<dbReference type="NCBIfam" id="NF003587">
    <property type="entry name" value="PRK05253.1"/>
    <property type="match status" value="1"/>
</dbReference>
<evidence type="ECO:0000259" key="11">
    <source>
        <dbReference type="Pfam" id="PF01507"/>
    </source>
</evidence>
<comment type="similarity">
    <text evidence="1">Belongs to the PAPS reductase family. CysD subfamily.</text>
</comment>
<sequence length="301" mass="34439">MPLDYRLSHLQALEAESIHIIREVAAEFERPALLFSGGKDSCVMLRLAEKAFWPARVPFAIVHVDTGHNFAEVLDFRDRRVAELGLRLVVGSVQEAIDAGRITERPGQLRNRMQTQILLETVEAHNFDALLGGARRDEEKARAKERVFSFRDEFGQWDPKNQRPELWNLYNGRVHPGESIRAFPLSNWTELDIWQYIANDELPLPSIYFAHQRKVFERDGMLLAESVHVPRREGEDLREATVRYRTVGDISCTGAVESTATTVEEIIAEVATSRVTERGATRADDRFSEAAMEDRKREGYF</sequence>
<dbReference type="NCBIfam" id="TIGR02039">
    <property type="entry name" value="CysD"/>
    <property type="match status" value="1"/>
</dbReference>
<dbReference type="PIRSF" id="PIRSF002936">
    <property type="entry name" value="CysDAde_trans"/>
    <property type="match status" value="1"/>
</dbReference>
<dbReference type="PANTHER" id="PTHR43196:SF1">
    <property type="entry name" value="SULFATE ADENYLYLTRANSFERASE SUBUNIT 2"/>
    <property type="match status" value="1"/>
</dbReference>
<dbReference type="NCBIfam" id="NF009214">
    <property type="entry name" value="PRK12563.1"/>
    <property type="match status" value="1"/>
</dbReference>
<dbReference type="Pfam" id="PF01507">
    <property type="entry name" value="PAPS_reduct"/>
    <property type="match status" value="1"/>
</dbReference>
<feature type="region of interest" description="Disordered" evidence="10">
    <location>
        <begin position="278"/>
        <end position="301"/>
    </location>
</feature>
<dbReference type="GO" id="GO:0000103">
    <property type="term" value="P:sulfate assimilation"/>
    <property type="evidence" value="ECO:0007669"/>
    <property type="project" value="InterPro"/>
</dbReference>
<keyword evidence="7" id="KW-0067">ATP-binding</keyword>
<dbReference type="GO" id="GO:0005524">
    <property type="term" value="F:ATP binding"/>
    <property type="evidence" value="ECO:0007669"/>
    <property type="project" value="UniProtKB-KW"/>
</dbReference>
<protein>
    <recommendedName>
        <fullName evidence="3">Sulfate adenylyltransferase subunit 2</fullName>
        <ecNumber evidence="2">2.7.7.4</ecNumber>
    </recommendedName>
    <alternativeName>
        <fullName evidence="8">ATP-sulfurylase small subunit</fullName>
    </alternativeName>
    <alternativeName>
        <fullName evidence="9">Sulfate adenylate transferase</fullName>
    </alternativeName>
</protein>
<evidence type="ECO:0000256" key="10">
    <source>
        <dbReference type="SAM" id="MobiDB-lite"/>
    </source>
</evidence>
<reference evidence="12" key="1">
    <citation type="submission" date="2020-10" db="EMBL/GenBank/DDBJ databases">
        <title>Sequencing the genomes of 1000 actinobacteria strains.</title>
        <authorList>
            <person name="Klenk H.-P."/>
        </authorList>
    </citation>
    <scope>NUCLEOTIDE SEQUENCE</scope>
    <source>
        <strain evidence="12">DSM 45354</strain>
    </source>
</reference>
<evidence type="ECO:0000256" key="1">
    <source>
        <dbReference type="ARBA" id="ARBA00008885"/>
    </source>
</evidence>
<name>A0A927R7A3_9ACTN</name>
<keyword evidence="5 12" id="KW-0548">Nucleotidyltransferase</keyword>
<evidence type="ECO:0000256" key="6">
    <source>
        <dbReference type="ARBA" id="ARBA00022741"/>
    </source>
</evidence>
<evidence type="ECO:0000256" key="9">
    <source>
        <dbReference type="ARBA" id="ARBA00031812"/>
    </source>
</evidence>
<evidence type="ECO:0000256" key="4">
    <source>
        <dbReference type="ARBA" id="ARBA00022679"/>
    </source>
</evidence>
<evidence type="ECO:0000256" key="2">
    <source>
        <dbReference type="ARBA" id="ARBA00012391"/>
    </source>
</evidence>
<dbReference type="RefSeq" id="WP_192749709.1">
    <property type="nucleotide sequence ID" value="NZ_BAABJL010000199.1"/>
</dbReference>
<dbReference type="PANTHER" id="PTHR43196">
    <property type="entry name" value="SULFATE ADENYLYLTRANSFERASE SUBUNIT 2"/>
    <property type="match status" value="1"/>
</dbReference>
<accession>A0A927R7A3</accession>
<keyword evidence="6" id="KW-0547">Nucleotide-binding</keyword>
<organism evidence="12 13">
    <name type="scientific">Actinopolymorpha pittospori</name>
    <dbReference type="NCBI Taxonomy" id="648752"/>
    <lineage>
        <taxon>Bacteria</taxon>
        <taxon>Bacillati</taxon>
        <taxon>Actinomycetota</taxon>
        <taxon>Actinomycetes</taxon>
        <taxon>Propionibacteriales</taxon>
        <taxon>Actinopolymorphaceae</taxon>
        <taxon>Actinopolymorpha</taxon>
    </lineage>
</organism>
<dbReference type="Proteomes" id="UP000638648">
    <property type="component" value="Unassembled WGS sequence"/>
</dbReference>
<dbReference type="SUPFAM" id="SSF52402">
    <property type="entry name" value="Adenine nucleotide alpha hydrolases-like"/>
    <property type="match status" value="1"/>
</dbReference>
<evidence type="ECO:0000313" key="12">
    <source>
        <dbReference type="EMBL" id="MBE1605357.1"/>
    </source>
</evidence>
<evidence type="ECO:0000256" key="5">
    <source>
        <dbReference type="ARBA" id="ARBA00022695"/>
    </source>
</evidence>
<comment type="caution">
    <text evidence="12">The sequence shown here is derived from an EMBL/GenBank/DDBJ whole genome shotgun (WGS) entry which is preliminary data.</text>
</comment>